<dbReference type="PANTHER" id="PTHR11904">
    <property type="entry name" value="METHYLTHIOADENOSINE/PURINE NUCLEOSIDE PHOSPHORYLASE"/>
    <property type="match status" value="1"/>
</dbReference>
<dbReference type="PANTHER" id="PTHR11904:SF9">
    <property type="entry name" value="PURINE NUCLEOSIDE PHOSPHORYLASE-RELATED"/>
    <property type="match status" value="1"/>
</dbReference>
<dbReference type="SUPFAM" id="SSF53167">
    <property type="entry name" value="Purine and uridine phosphorylases"/>
    <property type="match status" value="1"/>
</dbReference>
<dbReference type="NCBIfam" id="NF006054">
    <property type="entry name" value="PRK08202.1"/>
    <property type="match status" value="1"/>
</dbReference>
<protein>
    <recommendedName>
        <fullName evidence="5 9">Purine nucleoside phosphorylase</fullName>
        <ecNumber evidence="4 9">2.4.2.1</ecNumber>
    </recommendedName>
    <alternativeName>
        <fullName evidence="8 9">Inosine-guanosine phosphorylase</fullName>
    </alternativeName>
</protein>
<evidence type="ECO:0000256" key="6">
    <source>
        <dbReference type="ARBA" id="ARBA00022676"/>
    </source>
</evidence>
<dbReference type="InterPro" id="IPR000845">
    <property type="entry name" value="Nucleoside_phosphorylase_d"/>
</dbReference>
<evidence type="ECO:0000313" key="12">
    <source>
        <dbReference type="Proteomes" id="UP000219167"/>
    </source>
</evidence>
<comment type="pathway">
    <text evidence="1 9">Purine metabolism; purine nucleoside salvage.</text>
</comment>
<organism evidence="11 12">
    <name type="scientific">Rhizobium subbaraonis</name>
    <dbReference type="NCBI Taxonomy" id="908946"/>
    <lineage>
        <taxon>Bacteria</taxon>
        <taxon>Pseudomonadati</taxon>
        <taxon>Pseudomonadota</taxon>
        <taxon>Alphaproteobacteria</taxon>
        <taxon>Hyphomicrobiales</taxon>
        <taxon>Rhizobiaceae</taxon>
        <taxon>Rhizobium/Agrobacterium group</taxon>
        <taxon>Rhizobium</taxon>
    </lineage>
</organism>
<accession>A0A285UGU0</accession>
<evidence type="ECO:0000313" key="11">
    <source>
        <dbReference type="EMBL" id="SOC41144.1"/>
    </source>
</evidence>
<dbReference type="InterPro" id="IPR035994">
    <property type="entry name" value="Nucleoside_phosphorylase_sf"/>
</dbReference>
<dbReference type="Proteomes" id="UP000219167">
    <property type="component" value="Unassembled WGS sequence"/>
</dbReference>
<evidence type="ECO:0000256" key="5">
    <source>
        <dbReference type="ARBA" id="ARBA00013834"/>
    </source>
</evidence>
<dbReference type="InterPro" id="IPR011269">
    <property type="entry name" value="PUNP"/>
</dbReference>
<dbReference type="GO" id="GO:0004731">
    <property type="term" value="F:purine-nucleoside phosphorylase activity"/>
    <property type="evidence" value="ECO:0007669"/>
    <property type="project" value="UniProtKB-EC"/>
</dbReference>
<dbReference type="OrthoDB" id="1523230at2"/>
<keyword evidence="6 9" id="KW-0328">Glycosyltransferase</keyword>
<proteinExistence type="inferred from homology"/>
<dbReference type="NCBIfam" id="TIGR01698">
    <property type="entry name" value="PUNP"/>
    <property type="match status" value="1"/>
</dbReference>
<comment type="similarity">
    <text evidence="2 9">Belongs to the PNP/MTAP phosphorylase family.</text>
</comment>
<dbReference type="EMBL" id="OBQD01000008">
    <property type="protein sequence ID" value="SOC41144.1"/>
    <property type="molecule type" value="Genomic_DNA"/>
</dbReference>
<dbReference type="GO" id="GO:0005737">
    <property type="term" value="C:cytoplasm"/>
    <property type="evidence" value="ECO:0007669"/>
    <property type="project" value="TreeGrafter"/>
</dbReference>
<evidence type="ECO:0000256" key="8">
    <source>
        <dbReference type="ARBA" id="ARBA00031036"/>
    </source>
</evidence>
<evidence type="ECO:0000256" key="1">
    <source>
        <dbReference type="ARBA" id="ARBA00005058"/>
    </source>
</evidence>
<dbReference type="CDD" id="cd09009">
    <property type="entry name" value="PNP-EcPNPII_like"/>
    <property type="match status" value="1"/>
</dbReference>
<dbReference type="UniPathway" id="UPA00606"/>
<dbReference type="AlphaFoldDB" id="A0A285UGU0"/>
<dbReference type="InterPro" id="IPR011268">
    <property type="entry name" value="Purine_phosphorylase"/>
</dbReference>
<dbReference type="RefSeq" id="WP_097140213.1">
    <property type="nucleotide sequence ID" value="NZ_OBQD01000008.1"/>
</dbReference>
<comment type="subunit">
    <text evidence="3">Homotrimer.</text>
</comment>
<dbReference type="EC" id="2.4.2.1" evidence="4 9"/>
<comment type="function">
    <text evidence="9">The purine nucleoside phosphorylases catalyze the phosphorolytic breakdown of the N-glycosidic bond in the beta-(deoxy)ribonucleoside molecules, with the formation of the corresponding free purine bases and pentose-1-phosphate.</text>
</comment>
<keyword evidence="7 9" id="KW-0808">Transferase</keyword>
<evidence type="ECO:0000256" key="2">
    <source>
        <dbReference type="ARBA" id="ARBA00006751"/>
    </source>
</evidence>
<evidence type="ECO:0000256" key="7">
    <source>
        <dbReference type="ARBA" id="ARBA00022679"/>
    </source>
</evidence>
<feature type="domain" description="Nucleoside phosphorylase" evidence="10">
    <location>
        <begin position="18"/>
        <end position="262"/>
    </location>
</feature>
<reference evidence="11 12" key="1">
    <citation type="submission" date="2017-08" db="EMBL/GenBank/DDBJ databases">
        <authorList>
            <person name="de Groot N.N."/>
        </authorList>
    </citation>
    <scope>NUCLEOTIDE SEQUENCE [LARGE SCALE GENOMIC DNA]</scope>
    <source>
        <strain evidence="11 12">JC85</strain>
    </source>
</reference>
<evidence type="ECO:0000256" key="3">
    <source>
        <dbReference type="ARBA" id="ARBA00011233"/>
    </source>
</evidence>
<evidence type="ECO:0000256" key="9">
    <source>
        <dbReference type="PIRNR" id="PIRNR000477"/>
    </source>
</evidence>
<dbReference type="Gene3D" id="3.40.50.1580">
    <property type="entry name" value="Nucleoside phosphorylase domain"/>
    <property type="match status" value="1"/>
</dbReference>
<dbReference type="PIRSF" id="PIRSF000477">
    <property type="entry name" value="PurNPase"/>
    <property type="match status" value="1"/>
</dbReference>
<gene>
    <name evidence="11" type="ORF">SAMN05892877_108124</name>
</gene>
<sequence>MRAALDHLVPRLGGLAPRYGVVLGSGLGSLVDAVEGGVRIPYSELPSFPASSVSGHAGEMVIGLLRGVPVIMLSGRVHYYEKGDANAMRGPIEVLKGLGVTSLILTNSSGSLREDMPPGSVMRISDHINFSGTHPLIGVESDDRFVGMTNAYDAGLAEQMEAAAQKTGTPLHQGVYMWFSGPSFETPAEIRMARVLGADAVGMSTVPEVLIARFLGLKVAAASVITNYGAGMTGAELSHHETKDMAPVGGARLAAILAEMIAAGDNANA</sequence>
<name>A0A285UGU0_9HYPH</name>
<dbReference type="Pfam" id="PF01048">
    <property type="entry name" value="PNP_UDP_1"/>
    <property type="match status" value="1"/>
</dbReference>
<dbReference type="NCBIfam" id="TIGR01697">
    <property type="entry name" value="PNPH-PUNA-XAPA"/>
    <property type="match status" value="1"/>
</dbReference>
<evidence type="ECO:0000259" key="10">
    <source>
        <dbReference type="Pfam" id="PF01048"/>
    </source>
</evidence>
<keyword evidence="12" id="KW-1185">Reference proteome</keyword>
<evidence type="ECO:0000256" key="4">
    <source>
        <dbReference type="ARBA" id="ARBA00011886"/>
    </source>
</evidence>
<dbReference type="GO" id="GO:0009116">
    <property type="term" value="P:nucleoside metabolic process"/>
    <property type="evidence" value="ECO:0007669"/>
    <property type="project" value="InterPro"/>
</dbReference>